<sequence length="393" mass="44767">MVDSKILIDMLGAKVRVDFVKEAKCPPAFGNLYTWDPESHSLVIARFETQDQKEPSDIIFVPGTSVQNFEVLEDEGEQNNRVSTINNEETKTFMRMRNTEEMKEKMDNLFFPTKIAAGMDNCSEQMNIGELAMNDEEKWENERTISKKIKIFEDFVQGKKKRLMNALNRNGIEFREEGGEEDMTEKGDKNGDENWLTKNAKAKRRKGTIIVGSGVDCVKILPPYEKENLLGNSTVVKRLVLALAADRQESSKEYAELLYNLSKVRLARALDVSAKERKALLKKAKKSIKRALKIETSGDSLALKARIIGHQISITKAWRIKIKKALQVKDLLDRLEEIDKNHEDYHLIRGMLLLSAASVPDFAQFFINLFCNTRIKALIDGSSFEKALQCLLK</sequence>
<name>A0A915M7F4_MELJA</name>
<proteinExistence type="predicted"/>
<protein>
    <submittedName>
        <fullName evidence="2">Uncharacterized protein</fullName>
    </submittedName>
</protein>
<dbReference type="WBParaSite" id="scaffold2934_cov239.g5685">
    <property type="protein sequence ID" value="scaffold2934_cov239.g5685"/>
    <property type="gene ID" value="scaffold2934_cov239.g5685"/>
</dbReference>
<dbReference type="Gene3D" id="2.30.30.100">
    <property type="match status" value="1"/>
</dbReference>
<reference evidence="2" key="1">
    <citation type="submission" date="2022-11" db="UniProtKB">
        <authorList>
            <consortium name="WormBaseParasite"/>
        </authorList>
    </citation>
    <scope>IDENTIFICATION</scope>
</reference>
<dbReference type="AlphaFoldDB" id="A0A915M7F4"/>
<dbReference type="Proteomes" id="UP000887561">
    <property type="component" value="Unplaced"/>
</dbReference>
<accession>A0A915M7F4</accession>
<keyword evidence="1" id="KW-1185">Reference proteome</keyword>
<evidence type="ECO:0000313" key="2">
    <source>
        <dbReference type="WBParaSite" id="scaffold2934_cov239.g5685"/>
    </source>
</evidence>
<evidence type="ECO:0000313" key="1">
    <source>
        <dbReference type="Proteomes" id="UP000887561"/>
    </source>
</evidence>
<organism evidence="1 2">
    <name type="scientific">Meloidogyne javanica</name>
    <name type="common">Root-knot nematode worm</name>
    <dbReference type="NCBI Taxonomy" id="6303"/>
    <lineage>
        <taxon>Eukaryota</taxon>
        <taxon>Metazoa</taxon>
        <taxon>Ecdysozoa</taxon>
        <taxon>Nematoda</taxon>
        <taxon>Chromadorea</taxon>
        <taxon>Rhabditida</taxon>
        <taxon>Tylenchina</taxon>
        <taxon>Tylenchomorpha</taxon>
        <taxon>Tylenchoidea</taxon>
        <taxon>Meloidogynidae</taxon>
        <taxon>Meloidogyninae</taxon>
        <taxon>Meloidogyne</taxon>
        <taxon>Meloidogyne incognita group</taxon>
    </lineage>
</organism>